<evidence type="ECO:0000313" key="1">
    <source>
        <dbReference type="EMBL" id="GBM88932.1"/>
    </source>
</evidence>
<evidence type="ECO:0000313" key="2">
    <source>
        <dbReference type="Proteomes" id="UP000499080"/>
    </source>
</evidence>
<keyword evidence="2" id="KW-1185">Reference proteome</keyword>
<reference evidence="1 2" key="1">
    <citation type="journal article" date="2019" name="Sci. Rep.">
        <title>Orb-weaving spider Araneus ventricosus genome elucidates the spidroin gene catalogue.</title>
        <authorList>
            <person name="Kono N."/>
            <person name="Nakamura H."/>
            <person name="Ohtoshi R."/>
            <person name="Moran D.A.P."/>
            <person name="Shinohara A."/>
            <person name="Yoshida Y."/>
            <person name="Fujiwara M."/>
            <person name="Mori M."/>
            <person name="Tomita M."/>
            <person name="Arakawa K."/>
        </authorList>
    </citation>
    <scope>NUCLEOTIDE SEQUENCE [LARGE SCALE GENOMIC DNA]</scope>
</reference>
<name>A0A4Y2JHZ7_ARAVE</name>
<feature type="non-terminal residue" evidence="1">
    <location>
        <position position="44"/>
    </location>
</feature>
<organism evidence="1 2">
    <name type="scientific">Araneus ventricosus</name>
    <name type="common">Orbweaver spider</name>
    <name type="synonym">Epeira ventricosa</name>
    <dbReference type="NCBI Taxonomy" id="182803"/>
    <lineage>
        <taxon>Eukaryota</taxon>
        <taxon>Metazoa</taxon>
        <taxon>Ecdysozoa</taxon>
        <taxon>Arthropoda</taxon>
        <taxon>Chelicerata</taxon>
        <taxon>Arachnida</taxon>
        <taxon>Araneae</taxon>
        <taxon>Araneomorphae</taxon>
        <taxon>Entelegynae</taxon>
        <taxon>Araneoidea</taxon>
        <taxon>Araneidae</taxon>
        <taxon>Araneus</taxon>
    </lineage>
</organism>
<gene>
    <name evidence="1" type="ORF">AVEN_166615_1</name>
</gene>
<comment type="caution">
    <text evidence="1">The sequence shown here is derived from an EMBL/GenBank/DDBJ whole genome shotgun (WGS) entry which is preliminary data.</text>
</comment>
<accession>A0A4Y2JHZ7</accession>
<sequence>MVARTMIPVLDDHLTTKVKVLENARIMALSLLETEIQRFLVKIP</sequence>
<dbReference type="AlphaFoldDB" id="A0A4Y2JHZ7"/>
<dbReference type="Proteomes" id="UP000499080">
    <property type="component" value="Unassembled WGS sequence"/>
</dbReference>
<dbReference type="EMBL" id="BGPR01003501">
    <property type="protein sequence ID" value="GBM88932.1"/>
    <property type="molecule type" value="Genomic_DNA"/>
</dbReference>
<protein>
    <submittedName>
        <fullName evidence="1">Uncharacterized protein</fullName>
    </submittedName>
</protein>
<proteinExistence type="predicted"/>